<comment type="caution">
    <text evidence="1">The sequence shown here is derived from an EMBL/GenBank/DDBJ whole genome shotgun (WGS) entry which is preliminary data.</text>
</comment>
<dbReference type="Proteomes" id="UP000828048">
    <property type="component" value="Chromosome 12"/>
</dbReference>
<accession>A0ACB7Z9G0</accession>
<dbReference type="EMBL" id="CM037162">
    <property type="protein sequence ID" value="KAH7862384.1"/>
    <property type="molecule type" value="Genomic_DNA"/>
</dbReference>
<keyword evidence="2" id="KW-1185">Reference proteome</keyword>
<protein>
    <submittedName>
        <fullName evidence="1">Uncharacterized protein</fullName>
    </submittedName>
</protein>
<organism evidence="1 2">
    <name type="scientific">Vaccinium darrowii</name>
    <dbReference type="NCBI Taxonomy" id="229202"/>
    <lineage>
        <taxon>Eukaryota</taxon>
        <taxon>Viridiplantae</taxon>
        <taxon>Streptophyta</taxon>
        <taxon>Embryophyta</taxon>
        <taxon>Tracheophyta</taxon>
        <taxon>Spermatophyta</taxon>
        <taxon>Magnoliopsida</taxon>
        <taxon>eudicotyledons</taxon>
        <taxon>Gunneridae</taxon>
        <taxon>Pentapetalae</taxon>
        <taxon>asterids</taxon>
        <taxon>Ericales</taxon>
        <taxon>Ericaceae</taxon>
        <taxon>Vaccinioideae</taxon>
        <taxon>Vaccinieae</taxon>
        <taxon>Vaccinium</taxon>
    </lineage>
</organism>
<evidence type="ECO:0000313" key="2">
    <source>
        <dbReference type="Proteomes" id="UP000828048"/>
    </source>
</evidence>
<evidence type="ECO:0000313" key="1">
    <source>
        <dbReference type="EMBL" id="KAH7862384.1"/>
    </source>
</evidence>
<name>A0ACB7Z9G0_9ERIC</name>
<proteinExistence type="predicted"/>
<reference evidence="1 2" key="1">
    <citation type="journal article" date="2021" name="Hortic Res">
        <title>High-quality reference genome and annotation aids understanding of berry development for evergreen blueberry (Vaccinium darrowii).</title>
        <authorList>
            <person name="Yu J."/>
            <person name="Hulse-Kemp A.M."/>
            <person name="Babiker E."/>
            <person name="Staton M."/>
        </authorList>
    </citation>
    <scope>NUCLEOTIDE SEQUENCE [LARGE SCALE GENOMIC DNA]</scope>
    <source>
        <strain evidence="2">cv. NJ 8807/NJ 8810</strain>
        <tissue evidence="1">Young leaf</tissue>
    </source>
</reference>
<gene>
    <name evidence="1" type="ORF">Vadar_004179</name>
</gene>
<sequence>MGIHKMNHKLDLKLNLSPPMSYSQVEESPKGSCVSSELSPTRSLCYPSSPEAKRMMLMGCPQCLMYVMLSEADPKCPKCKTSVLLEIS</sequence>